<organism evidence="1 2">
    <name type="scientific">Vagococcus fluvialis</name>
    <dbReference type="NCBI Taxonomy" id="2738"/>
    <lineage>
        <taxon>Bacteria</taxon>
        <taxon>Bacillati</taxon>
        <taxon>Bacillota</taxon>
        <taxon>Bacilli</taxon>
        <taxon>Lactobacillales</taxon>
        <taxon>Enterococcaceae</taxon>
        <taxon>Vagococcus</taxon>
    </lineage>
</organism>
<reference evidence="1 2" key="1">
    <citation type="submission" date="2020-03" db="EMBL/GenBank/DDBJ databases">
        <title>Bacterial samples isolated from urine from healthy bovine heifers (Gyr breed).</title>
        <authorList>
            <person name="Giannattasio-Ferraz S."/>
            <person name="Maskeri L."/>
            <person name="Penido A."/>
            <person name="Barbosa-Stancioli E.F."/>
            <person name="Putonti C."/>
        </authorList>
    </citation>
    <scope>NUCLEOTIDE SEQUENCE [LARGE SCALE GENOMIC DNA]</scope>
    <source>
        <strain evidence="1 2">UFMG-H7</strain>
    </source>
</reference>
<accession>A0A7X6DB40</accession>
<sequence length="84" mass="10156">MSQQNNQQQERKKRPKTLKPYEITAWEILTKKGVDYNEWKKEQLEKQQFDLLKGKNTPLENLIVEKVCNELVEKELPKILEKMR</sequence>
<dbReference type="RefSeq" id="WP_167808105.1">
    <property type="nucleotide sequence ID" value="NZ_JAAVMB010000019.1"/>
</dbReference>
<evidence type="ECO:0000313" key="2">
    <source>
        <dbReference type="Proteomes" id="UP000521358"/>
    </source>
</evidence>
<protein>
    <submittedName>
        <fullName evidence="1">DUF5415 family protein</fullName>
    </submittedName>
</protein>
<evidence type="ECO:0000313" key="1">
    <source>
        <dbReference type="EMBL" id="NKC69062.1"/>
    </source>
</evidence>
<dbReference type="AlphaFoldDB" id="A0A7X6DB40"/>
<gene>
    <name evidence="1" type="ORF">HED35_13275</name>
</gene>
<dbReference type="EMBL" id="JAAVMB010000019">
    <property type="protein sequence ID" value="NKC69062.1"/>
    <property type="molecule type" value="Genomic_DNA"/>
</dbReference>
<comment type="caution">
    <text evidence="1">The sequence shown here is derived from an EMBL/GenBank/DDBJ whole genome shotgun (WGS) entry which is preliminary data.</text>
</comment>
<proteinExistence type="predicted"/>
<dbReference type="Proteomes" id="UP000521358">
    <property type="component" value="Unassembled WGS sequence"/>
</dbReference>
<name>A0A7X6DB40_9ENTE</name>